<reference evidence="2" key="1">
    <citation type="journal article" date="2019" name="Int. J. Syst. Evol. Microbiol.">
        <title>The Global Catalogue of Microorganisms (GCM) 10K type strain sequencing project: providing services to taxonomists for standard genome sequencing and annotation.</title>
        <authorList>
            <consortium name="The Broad Institute Genomics Platform"/>
            <consortium name="The Broad Institute Genome Sequencing Center for Infectious Disease"/>
            <person name="Wu L."/>
            <person name="Ma J."/>
        </authorList>
    </citation>
    <scope>NUCLEOTIDE SEQUENCE [LARGE SCALE GENOMIC DNA]</scope>
    <source>
        <strain evidence="2">JCM 17551</strain>
    </source>
</reference>
<accession>A0ABP7MDU2</accession>
<dbReference type="RefSeq" id="WP_344796957.1">
    <property type="nucleotide sequence ID" value="NZ_BAABBN010000004.1"/>
</dbReference>
<dbReference type="InterPro" id="IPR013078">
    <property type="entry name" value="His_Pase_superF_clade-1"/>
</dbReference>
<sequence length="232" mass="26198">MAELYLIRHGQASFGAEDYDRLSGLGEKQCLLLGKHVARFTDRIKLVTGSHLRHHQSKDAFLSGLGQGRQNVESLLEMPEFNEFDHEEVLFKAYPEIKSKKDLAMIISQADVPKKAFHLMFQASVERWISGHFEDDYKEPWLAFQQRCIAGLDALIAENSGSAPVFLFTSGGPISVILKHVMALSDKATFALNDNLANSGITRLLYSNERISPSYINNFSHLEHDNKLISYR</sequence>
<name>A0ABP7MDU2_9GAMM</name>
<dbReference type="Gene3D" id="3.40.50.1240">
    <property type="entry name" value="Phosphoglycerate mutase-like"/>
    <property type="match status" value="1"/>
</dbReference>
<protein>
    <submittedName>
        <fullName evidence="1">Histidine phosphatase family protein</fullName>
    </submittedName>
</protein>
<comment type="caution">
    <text evidence="1">The sequence shown here is derived from an EMBL/GenBank/DDBJ whole genome shotgun (WGS) entry which is preliminary data.</text>
</comment>
<proteinExistence type="predicted"/>
<dbReference type="SMART" id="SM00855">
    <property type="entry name" value="PGAM"/>
    <property type="match status" value="1"/>
</dbReference>
<keyword evidence="2" id="KW-1185">Reference proteome</keyword>
<evidence type="ECO:0000313" key="2">
    <source>
        <dbReference type="Proteomes" id="UP001501565"/>
    </source>
</evidence>
<evidence type="ECO:0000313" key="1">
    <source>
        <dbReference type="EMBL" id="GAA3919956.1"/>
    </source>
</evidence>
<organism evidence="1 2">
    <name type="scientific">Litoribacillus peritrichatus</name>
    <dbReference type="NCBI Taxonomy" id="718191"/>
    <lineage>
        <taxon>Bacteria</taxon>
        <taxon>Pseudomonadati</taxon>
        <taxon>Pseudomonadota</taxon>
        <taxon>Gammaproteobacteria</taxon>
        <taxon>Oceanospirillales</taxon>
        <taxon>Oceanospirillaceae</taxon>
        <taxon>Litoribacillus</taxon>
    </lineage>
</organism>
<dbReference type="EMBL" id="BAABBN010000004">
    <property type="protein sequence ID" value="GAA3919956.1"/>
    <property type="molecule type" value="Genomic_DNA"/>
</dbReference>
<dbReference type="Pfam" id="PF00300">
    <property type="entry name" value="His_Phos_1"/>
    <property type="match status" value="1"/>
</dbReference>
<gene>
    <name evidence="1" type="ORF">GCM10022277_14370</name>
</gene>
<dbReference type="SUPFAM" id="SSF53254">
    <property type="entry name" value="Phosphoglycerate mutase-like"/>
    <property type="match status" value="1"/>
</dbReference>
<dbReference type="Proteomes" id="UP001501565">
    <property type="component" value="Unassembled WGS sequence"/>
</dbReference>
<dbReference type="InterPro" id="IPR029033">
    <property type="entry name" value="His_PPase_superfam"/>
</dbReference>